<dbReference type="AlphaFoldDB" id="A0A554MUU7"/>
<evidence type="ECO:0000313" key="2">
    <source>
        <dbReference type="Proteomes" id="UP000319894"/>
    </source>
</evidence>
<dbReference type="SUPFAM" id="SSF51182">
    <property type="entry name" value="RmlC-like cupins"/>
    <property type="match status" value="1"/>
</dbReference>
<gene>
    <name evidence="1" type="ORF">DP107_17705</name>
</gene>
<comment type="caution">
    <text evidence="1">The sequence shown here is derived from an EMBL/GenBank/DDBJ whole genome shotgun (WGS) entry which is preliminary data.</text>
</comment>
<dbReference type="InterPro" id="IPR014710">
    <property type="entry name" value="RmlC-like_jellyroll"/>
</dbReference>
<evidence type="ECO:0000313" key="1">
    <source>
        <dbReference type="EMBL" id="TSD08905.1"/>
    </source>
</evidence>
<dbReference type="InParanoid" id="A0A554MUU7"/>
<dbReference type="RefSeq" id="WP_394348555.1">
    <property type="nucleotide sequence ID" value="NZ_QMDX01000021.1"/>
</dbReference>
<accession>A0A554MUU7</accession>
<dbReference type="InterPro" id="IPR011051">
    <property type="entry name" value="RmlC_Cupin_sf"/>
</dbReference>
<dbReference type="Gene3D" id="2.60.120.10">
    <property type="entry name" value="Jelly Rolls"/>
    <property type="match status" value="1"/>
</dbReference>
<proteinExistence type="predicted"/>
<sequence>MFYVLEGTVTFECTLDRESAVLGPDEVIRFAPGEFQCGRNRSDEWVRAITLGVPVPASSASVTEWLT</sequence>
<dbReference type="EMBL" id="QMDX01000021">
    <property type="protein sequence ID" value="TSD08905.1"/>
    <property type="molecule type" value="Genomic_DNA"/>
</dbReference>
<keyword evidence="2" id="KW-1185">Reference proteome</keyword>
<name>A0A554MUU7_9EURY</name>
<organism evidence="1 2">
    <name type="scientific">Haloglomus irregulare</name>
    <dbReference type="NCBI Taxonomy" id="2234134"/>
    <lineage>
        <taxon>Archaea</taxon>
        <taxon>Methanobacteriati</taxon>
        <taxon>Methanobacteriota</taxon>
        <taxon>Stenosarchaea group</taxon>
        <taxon>Halobacteria</taxon>
        <taxon>Halobacteriales</taxon>
        <taxon>Natronomonadaceae</taxon>
        <taxon>Haloglomus</taxon>
    </lineage>
</organism>
<dbReference type="Proteomes" id="UP000319894">
    <property type="component" value="Unassembled WGS sequence"/>
</dbReference>
<protein>
    <recommendedName>
        <fullName evidence="3">Cupin domain-containing protein</fullName>
    </recommendedName>
</protein>
<reference evidence="1 2" key="1">
    <citation type="submission" date="2018-06" db="EMBL/GenBank/DDBJ databases">
        <title>Natronomonas sp. F16-60 a new haloarchaeon isolated from a solar saltern of Isla Cristina, Huelva, Spain.</title>
        <authorList>
            <person name="Duran-Viseras A."/>
            <person name="Sanchez-Porro C."/>
            <person name="Ventosa A."/>
        </authorList>
    </citation>
    <scope>NUCLEOTIDE SEQUENCE [LARGE SCALE GENOMIC DNA]</scope>
    <source>
        <strain evidence="1 2">F16-60</strain>
    </source>
</reference>
<evidence type="ECO:0008006" key="3">
    <source>
        <dbReference type="Google" id="ProtNLM"/>
    </source>
</evidence>